<name>A0A9D2DCQ9_9BACT</name>
<dbReference type="InterPro" id="IPR015867">
    <property type="entry name" value="N-reg_PII/ATP_PRibTrfase_C"/>
</dbReference>
<reference evidence="1" key="1">
    <citation type="journal article" date="2021" name="PeerJ">
        <title>Extensive microbial diversity within the chicken gut microbiome revealed by metagenomics and culture.</title>
        <authorList>
            <person name="Gilroy R."/>
            <person name="Ravi A."/>
            <person name="Getino M."/>
            <person name="Pursley I."/>
            <person name="Horton D.L."/>
            <person name="Alikhan N.F."/>
            <person name="Baker D."/>
            <person name="Gharbi K."/>
            <person name="Hall N."/>
            <person name="Watson M."/>
            <person name="Adriaenssens E.M."/>
            <person name="Foster-Nyarko E."/>
            <person name="Jarju S."/>
            <person name="Secka A."/>
            <person name="Antonio M."/>
            <person name="Oren A."/>
            <person name="Chaudhuri R.R."/>
            <person name="La Ragione R."/>
            <person name="Hildebrand F."/>
            <person name="Pallen M.J."/>
        </authorList>
    </citation>
    <scope>NUCLEOTIDE SEQUENCE</scope>
    <source>
        <strain evidence="1">ChiHjej11B10-19426</strain>
    </source>
</reference>
<proteinExistence type="predicted"/>
<dbReference type="Pfam" id="PF00543">
    <property type="entry name" value="P-II"/>
    <property type="match status" value="1"/>
</dbReference>
<dbReference type="EMBL" id="DXCC01000004">
    <property type="protein sequence ID" value="HIZ14543.1"/>
    <property type="molecule type" value="Genomic_DNA"/>
</dbReference>
<sequence length="97" mass="11170">MKALFISYNMTLTERVNWVFDHYGVRGYTLFPLTYGRGSHSGEPHMGSHTWPAMNATVLAVVEDEKMPSVMEALRQLEKESQMQGMRAFVWEVTDQI</sequence>
<organism evidence="1 2">
    <name type="scientific">Candidatus Tidjanibacter faecipullorum</name>
    <dbReference type="NCBI Taxonomy" id="2838766"/>
    <lineage>
        <taxon>Bacteria</taxon>
        <taxon>Pseudomonadati</taxon>
        <taxon>Bacteroidota</taxon>
        <taxon>Bacteroidia</taxon>
        <taxon>Bacteroidales</taxon>
        <taxon>Rikenellaceae</taxon>
        <taxon>Tidjanibacter</taxon>
    </lineage>
</organism>
<accession>A0A9D2DCQ9</accession>
<dbReference type="Proteomes" id="UP000824014">
    <property type="component" value="Unassembled WGS sequence"/>
</dbReference>
<evidence type="ECO:0000313" key="2">
    <source>
        <dbReference type="Proteomes" id="UP000824014"/>
    </source>
</evidence>
<dbReference type="InterPro" id="IPR002187">
    <property type="entry name" value="N-reg_PII"/>
</dbReference>
<dbReference type="NCBIfam" id="NF045581">
    <property type="entry name" value="PG0541_fam"/>
    <property type="match status" value="1"/>
</dbReference>
<dbReference type="Gene3D" id="3.30.70.120">
    <property type="match status" value="1"/>
</dbReference>
<comment type="caution">
    <text evidence="1">The sequence shown here is derived from an EMBL/GenBank/DDBJ whole genome shotgun (WGS) entry which is preliminary data.</text>
</comment>
<reference evidence="1" key="2">
    <citation type="submission" date="2021-04" db="EMBL/GenBank/DDBJ databases">
        <authorList>
            <person name="Gilroy R."/>
        </authorList>
    </citation>
    <scope>NUCLEOTIDE SEQUENCE</scope>
    <source>
        <strain evidence="1">ChiHjej11B10-19426</strain>
    </source>
</reference>
<dbReference type="GO" id="GO:0006808">
    <property type="term" value="P:regulation of nitrogen utilization"/>
    <property type="evidence" value="ECO:0007669"/>
    <property type="project" value="InterPro"/>
</dbReference>
<protein>
    <submittedName>
        <fullName evidence="1">Uncharacterized protein</fullName>
    </submittedName>
</protein>
<dbReference type="InterPro" id="IPR011322">
    <property type="entry name" value="N-reg_PII-like_a/b"/>
</dbReference>
<evidence type="ECO:0000313" key="1">
    <source>
        <dbReference type="EMBL" id="HIZ14543.1"/>
    </source>
</evidence>
<dbReference type="SUPFAM" id="SSF54913">
    <property type="entry name" value="GlnB-like"/>
    <property type="match status" value="1"/>
</dbReference>
<dbReference type="AlphaFoldDB" id="A0A9D2DCQ9"/>
<dbReference type="GO" id="GO:0030234">
    <property type="term" value="F:enzyme regulator activity"/>
    <property type="evidence" value="ECO:0007669"/>
    <property type="project" value="InterPro"/>
</dbReference>
<gene>
    <name evidence="1" type="ORF">H9816_01310</name>
</gene>